<keyword evidence="4" id="KW-1185">Reference proteome</keyword>
<dbReference type="GO" id="GO:0030479">
    <property type="term" value="C:actin cortical patch"/>
    <property type="evidence" value="ECO:0007669"/>
    <property type="project" value="TreeGrafter"/>
</dbReference>
<dbReference type="InterPro" id="IPR017210">
    <property type="entry name" value="APP1"/>
</dbReference>
<feature type="compositionally biased region" description="Gly residues" evidence="1">
    <location>
        <begin position="7"/>
        <end position="17"/>
    </location>
</feature>
<dbReference type="InParanoid" id="A0A7C8ILJ7"/>
<dbReference type="PANTHER" id="PTHR28208:SF3">
    <property type="entry name" value="PHOSPHATIDATE PHOSPHATASE APP1"/>
    <property type="match status" value="1"/>
</dbReference>
<evidence type="ECO:0000313" key="4">
    <source>
        <dbReference type="Proteomes" id="UP000481858"/>
    </source>
</evidence>
<dbReference type="Proteomes" id="UP000481858">
    <property type="component" value="Unassembled WGS sequence"/>
</dbReference>
<dbReference type="OrthoDB" id="10259843at2759"/>
<dbReference type="InterPro" id="IPR036412">
    <property type="entry name" value="HAD-like_sf"/>
</dbReference>
<dbReference type="PANTHER" id="PTHR28208">
    <property type="entry name" value="PHOSPHATIDATE PHOSPHATASE APP1"/>
    <property type="match status" value="1"/>
</dbReference>
<name>A0A7C8ILJ7_9PEZI</name>
<feature type="compositionally biased region" description="Basic and acidic residues" evidence="1">
    <location>
        <begin position="535"/>
        <end position="549"/>
    </location>
</feature>
<dbReference type="GO" id="GO:0008195">
    <property type="term" value="F:phosphatidate phosphatase activity"/>
    <property type="evidence" value="ECO:0007669"/>
    <property type="project" value="InterPro"/>
</dbReference>
<reference evidence="3 4" key="1">
    <citation type="submission" date="2019-12" db="EMBL/GenBank/DDBJ databases">
        <title>Draft genome sequence of the ascomycete Xylaria multiplex DSM 110363.</title>
        <authorList>
            <person name="Buettner E."/>
            <person name="Kellner H."/>
        </authorList>
    </citation>
    <scope>NUCLEOTIDE SEQUENCE [LARGE SCALE GENOMIC DNA]</scope>
    <source>
        <strain evidence="3 4">DSM 110363</strain>
    </source>
</reference>
<feature type="region of interest" description="Disordered" evidence="1">
    <location>
        <begin position="1"/>
        <end position="23"/>
    </location>
</feature>
<feature type="compositionally biased region" description="Polar residues" evidence="1">
    <location>
        <begin position="176"/>
        <end position="193"/>
    </location>
</feature>
<dbReference type="InterPro" id="IPR052935">
    <property type="entry name" value="Mg2+_PAP"/>
</dbReference>
<feature type="compositionally biased region" description="Basic and acidic residues" evidence="1">
    <location>
        <begin position="194"/>
        <end position="220"/>
    </location>
</feature>
<sequence length="819" mass="90002">MTSMPGLGVGTGNYGTDGGRERGARRRKLAAMAGSVYRAGAVAVNEIKESYNQTRSGDIDTLETSKITIPGSFPDVAIVTKGNEQMVLFPSYAKRHIKADPAQFARPGGPPPPSTVDMNEQEYWRQEWARHEDEKAIIDVDVRGWIYNPHRGPMTRRNRVLIGLARQLSGIPAPRMQQTDNTADADSSFSSIHQQREEERERQSIAREAREIERRGRAEEEAAQQGDYSEKPKDASSEDDGDRWGHPASRTPTPPTLPSRTNTAGSSTLSDTELAVANANLMARIGPFMTTPLVELPITLFFYNDVQSQSRVVTTDDSGHFIMRAALDFIPTHVRVLANEDISCTEAIQVIEPHGVSLISDIDDTIKRSNIALGAKEIFRNTFVRDLKDLTIDGVQGWYNNLHNMGVRIHYCSNSPWQLYPVLATYFKLAGLPPGSLHLKRYSGMLQGIFEPVAERKKGTLEKIMNDFPERKFLLVGDSGEADLEVYTELAAAYPGRIKGIFIRDVTTPEQPGYFDAAYDTRESRNVSRVTLNLRDQKSRSSSKDDLKRRPALPPRDTAASKTESCAMGDLIDLSDNPTPITRTQSGSIVPSAEQISKLGAQTANPRGRTPPPKPAKPSALQSAQTVPTMSTKGINSNGLKMSPVPPPPRRSYPGSEPSSKPLPLHPLSQIHNSSDQTPELIPNPSNHYAKPGESARTNGAPPPPPPRRHGTSSSMPGPSPRLMPSRRRTGDSDVDSDPLPSTVARNSNSSPGTATPPSPNQAHLNKKVELWRRRLERAQDTLAHHGVPLYTWRRGDDVIAEAMGIVKEAMAELGARRP</sequence>
<evidence type="ECO:0000256" key="1">
    <source>
        <dbReference type="SAM" id="MobiDB-lite"/>
    </source>
</evidence>
<feature type="compositionally biased region" description="Polar residues" evidence="1">
    <location>
        <begin position="576"/>
        <end position="589"/>
    </location>
</feature>
<feature type="domain" description="Phosphatidate phosphatase APP1 catalytic" evidence="2">
    <location>
        <begin position="356"/>
        <end position="505"/>
    </location>
</feature>
<feature type="compositionally biased region" description="Polar residues" evidence="1">
    <location>
        <begin position="620"/>
        <end position="640"/>
    </location>
</feature>
<dbReference type="Pfam" id="PF09949">
    <property type="entry name" value="APP1_cat"/>
    <property type="match status" value="1"/>
</dbReference>
<dbReference type="PIRSF" id="PIRSF037464">
    <property type="entry name" value="UCP037464_APP1"/>
    <property type="match status" value="1"/>
</dbReference>
<organism evidence="3 4">
    <name type="scientific">Xylaria multiplex</name>
    <dbReference type="NCBI Taxonomy" id="323545"/>
    <lineage>
        <taxon>Eukaryota</taxon>
        <taxon>Fungi</taxon>
        <taxon>Dikarya</taxon>
        <taxon>Ascomycota</taxon>
        <taxon>Pezizomycotina</taxon>
        <taxon>Sordariomycetes</taxon>
        <taxon>Xylariomycetidae</taxon>
        <taxon>Xylariales</taxon>
        <taxon>Xylariaceae</taxon>
        <taxon>Xylaria</taxon>
    </lineage>
</organism>
<proteinExistence type="predicted"/>
<accession>A0A7C8ILJ7</accession>
<dbReference type="AlphaFoldDB" id="A0A7C8ILJ7"/>
<gene>
    <name evidence="3" type="ORF">GQX73_g6885</name>
</gene>
<feature type="compositionally biased region" description="Low complexity" evidence="1">
    <location>
        <begin position="652"/>
        <end position="669"/>
    </location>
</feature>
<evidence type="ECO:0000313" key="3">
    <source>
        <dbReference type="EMBL" id="KAF2966686.1"/>
    </source>
</evidence>
<dbReference type="InterPro" id="IPR019236">
    <property type="entry name" value="APP1_cat"/>
</dbReference>
<protein>
    <recommendedName>
        <fullName evidence="2">Phosphatidate phosphatase APP1 catalytic domain-containing protein</fullName>
    </recommendedName>
</protein>
<feature type="region of interest" description="Disordered" evidence="1">
    <location>
        <begin position="534"/>
        <end position="766"/>
    </location>
</feature>
<feature type="region of interest" description="Disordered" evidence="1">
    <location>
        <begin position="171"/>
        <end position="269"/>
    </location>
</feature>
<dbReference type="SUPFAM" id="SSF56784">
    <property type="entry name" value="HAD-like"/>
    <property type="match status" value="1"/>
</dbReference>
<feature type="compositionally biased region" description="Polar residues" evidence="1">
    <location>
        <begin position="744"/>
        <end position="754"/>
    </location>
</feature>
<evidence type="ECO:0000259" key="2">
    <source>
        <dbReference type="Pfam" id="PF09949"/>
    </source>
</evidence>
<dbReference type="EMBL" id="WUBL01000083">
    <property type="protein sequence ID" value="KAF2966686.1"/>
    <property type="molecule type" value="Genomic_DNA"/>
</dbReference>
<comment type="caution">
    <text evidence="3">The sequence shown here is derived from an EMBL/GenBank/DDBJ whole genome shotgun (WGS) entry which is preliminary data.</text>
</comment>